<evidence type="ECO:0000256" key="6">
    <source>
        <dbReference type="ARBA" id="ARBA00022895"/>
    </source>
</evidence>
<dbReference type="Gene3D" id="2.40.50.140">
    <property type="entry name" value="Nucleic acid-binding proteins"/>
    <property type="match status" value="2"/>
</dbReference>
<reference evidence="11" key="1">
    <citation type="journal article" date="2020" name="Stud. Mycol.">
        <title>101 Dothideomycetes genomes: a test case for predicting lifestyles and emergence of pathogens.</title>
        <authorList>
            <person name="Haridas S."/>
            <person name="Albert R."/>
            <person name="Binder M."/>
            <person name="Bloem J."/>
            <person name="Labutti K."/>
            <person name="Salamov A."/>
            <person name="Andreopoulos B."/>
            <person name="Baker S."/>
            <person name="Barry K."/>
            <person name="Bills G."/>
            <person name="Bluhm B."/>
            <person name="Cannon C."/>
            <person name="Castanera R."/>
            <person name="Culley D."/>
            <person name="Daum C."/>
            <person name="Ezra D."/>
            <person name="Gonzalez J."/>
            <person name="Henrissat B."/>
            <person name="Kuo A."/>
            <person name="Liang C."/>
            <person name="Lipzen A."/>
            <person name="Lutzoni F."/>
            <person name="Magnuson J."/>
            <person name="Mondo S."/>
            <person name="Nolan M."/>
            <person name="Ohm R."/>
            <person name="Pangilinan J."/>
            <person name="Park H.-J."/>
            <person name="Ramirez L."/>
            <person name="Alfaro M."/>
            <person name="Sun H."/>
            <person name="Tritt A."/>
            <person name="Yoshinaga Y."/>
            <person name="Zwiers L.-H."/>
            <person name="Turgeon B."/>
            <person name="Goodwin S."/>
            <person name="Spatafora J."/>
            <person name="Crous P."/>
            <person name="Grigoriev I."/>
        </authorList>
    </citation>
    <scope>NUCLEOTIDE SEQUENCE</scope>
    <source>
        <strain evidence="11">CBS 627.86</strain>
    </source>
</reference>
<dbReference type="InterPro" id="IPR032042">
    <property type="entry name" value="POT1PC"/>
</dbReference>
<evidence type="ECO:0000313" key="12">
    <source>
        <dbReference type="Proteomes" id="UP000799770"/>
    </source>
</evidence>
<name>A0A6A5Z0G4_9PLEO</name>
<dbReference type="SUPFAM" id="SSF50249">
    <property type="entry name" value="Nucleic acid-binding proteins"/>
    <property type="match status" value="2"/>
</dbReference>
<keyword evidence="7" id="KW-0238">DNA-binding</keyword>
<evidence type="ECO:0000256" key="3">
    <source>
        <dbReference type="ARBA" id="ARBA00008442"/>
    </source>
</evidence>
<proteinExistence type="inferred from homology"/>
<keyword evidence="6" id="KW-0779">Telomere</keyword>
<dbReference type="PANTHER" id="PTHR14513:SF0">
    <property type="entry name" value="PROTECTION OF TELOMERES PROTEIN 1"/>
    <property type="match status" value="1"/>
</dbReference>
<dbReference type="InterPro" id="IPR011564">
    <property type="entry name" value="Telomer_end-bd_POT1/Cdc13"/>
</dbReference>
<dbReference type="Pfam" id="PF16686">
    <property type="entry name" value="POT1PC"/>
    <property type="match status" value="1"/>
</dbReference>
<dbReference type="AlphaFoldDB" id="A0A6A5Z0G4"/>
<accession>A0A6A5Z0G4</accession>
<keyword evidence="5" id="KW-0158">Chromosome</keyword>
<dbReference type="SMART" id="SM00976">
    <property type="entry name" value="Telo_bind"/>
    <property type="match status" value="1"/>
</dbReference>
<dbReference type="GO" id="GO:0016233">
    <property type="term" value="P:telomere capping"/>
    <property type="evidence" value="ECO:0007669"/>
    <property type="project" value="TreeGrafter"/>
</dbReference>
<sequence length="589" mass="67562">MAPIPPGFTPISELKPSAEKSEHVSFLGVVLSVKGPFKTNGRDFCLHFEVQDLFHDPIGTGPASITMRAFYRQDNWFPSMKGGDLVVVRRARVTLFNDKPAAVSVFWTTNLITFEARHIPVQQLSLPYQQGGSWCLQNSRCYEAGEPTRDEQVAVMRLKWEVEPLLDEIKAYASSKHEKVADRKMSLIRDVSVNRFYDIRCQVVKLFEQNEFTVDLCVSDYTENTQLFYHDDPLDPDVLQQSKWQGPYGQFTLAVRVYGASAKYLLEKVMVGDFICLHNVRIKLSPNNIMEGQVSEDKDKPGKRQVSYLKYDHETEDIKMQKKVYQDQRADRWRPLKRSKQSFGEAAETRREENRETKKPQKEVGQQDLQKKVEVPPMSGLGVNPNVTAGHPEIKLSALSELVHPGLTYTYPNGSTLELPFVNSKHRTRVRVVDFRPNDLRGFAIDSGNPKFNPVAKEDDRGKFQWKFHLFVEEAHPPKGATPTRGTFFVTDNAGVQLLQMRACDLQKNPQVVKKLEHKLSILWGNLFELKQSRVDLPLSHGDPRLQNKPFDCCVQEYARAMPTWDVTHQRCDVTYQRLHNMFGTTIMD</sequence>
<dbReference type="FunFam" id="2.40.50.140:FF:000303">
    <property type="entry name" value="Protection of telomeres protein 1"/>
    <property type="match status" value="1"/>
</dbReference>
<dbReference type="InterPro" id="IPR012340">
    <property type="entry name" value="NA-bd_OB-fold"/>
</dbReference>
<comment type="similarity">
    <text evidence="3">Belongs to the telombin family.</text>
</comment>
<evidence type="ECO:0000256" key="2">
    <source>
        <dbReference type="ARBA" id="ARBA00004574"/>
    </source>
</evidence>
<comment type="subcellular location">
    <subcellularLocation>
        <location evidence="2">Chromosome</location>
        <location evidence="2">Telomere</location>
    </subcellularLocation>
    <subcellularLocation>
        <location evidence="1">Nucleus</location>
    </subcellularLocation>
</comment>
<protein>
    <recommendedName>
        <fullName evidence="4">Protection of telomeres protein 1</fullName>
    </recommendedName>
</protein>
<dbReference type="GO" id="GO:0098505">
    <property type="term" value="F:G-rich strand telomeric DNA binding"/>
    <property type="evidence" value="ECO:0007669"/>
    <property type="project" value="TreeGrafter"/>
</dbReference>
<dbReference type="OrthoDB" id="2186770at2759"/>
<evidence type="ECO:0000256" key="1">
    <source>
        <dbReference type="ARBA" id="ARBA00004123"/>
    </source>
</evidence>
<keyword evidence="12" id="KW-1185">Reference proteome</keyword>
<dbReference type="GO" id="GO:0032210">
    <property type="term" value="P:regulation of telomere maintenance via telomerase"/>
    <property type="evidence" value="ECO:0007669"/>
    <property type="project" value="TreeGrafter"/>
</dbReference>
<evidence type="ECO:0000256" key="7">
    <source>
        <dbReference type="ARBA" id="ARBA00023125"/>
    </source>
</evidence>
<feature type="region of interest" description="Disordered" evidence="9">
    <location>
        <begin position="329"/>
        <end position="371"/>
    </location>
</feature>
<dbReference type="Pfam" id="PF02765">
    <property type="entry name" value="POT1"/>
    <property type="match status" value="1"/>
</dbReference>
<dbReference type="GO" id="GO:0010521">
    <property type="term" value="F:telomerase inhibitor activity"/>
    <property type="evidence" value="ECO:0007669"/>
    <property type="project" value="TreeGrafter"/>
</dbReference>
<evidence type="ECO:0000256" key="8">
    <source>
        <dbReference type="ARBA" id="ARBA00023242"/>
    </source>
</evidence>
<evidence type="ECO:0000256" key="9">
    <source>
        <dbReference type="SAM" id="MobiDB-lite"/>
    </source>
</evidence>
<evidence type="ECO:0000256" key="5">
    <source>
        <dbReference type="ARBA" id="ARBA00022454"/>
    </source>
</evidence>
<keyword evidence="8" id="KW-0539">Nucleus</keyword>
<feature type="compositionally biased region" description="Basic and acidic residues" evidence="9">
    <location>
        <begin position="347"/>
        <end position="362"/>
    </location>
</feature>
<evidence type="ECO:0000256" key="4">
    <source>
        <dbReference type="ARBA" id="ARBA00015253"/>
    </source>
</evidence>
<dbReference type="Proteomes" id="UP000799770">
    <property type="component" value="Unassembled WGS sequence"/>
</dbReference>
<feature type="domain" description="Telomeric single stranded DNA binding POT1/Cdc13" evidence="10">
    <location>
        <begin position="8"/>
        <end position="161"/>
    </location>
</feature>
<evidence type="ECO:0000259" key="10">
    <source>
        <dbReference type="SMART" id="SM00976"/>
    </source>
</evidence>
<organism evidence="11 12">
    <name type="scientific">Lophiotrema nucula</name>
    <dbReference type="NCBI Taxonomy" id="690887"/>
    <lineage>
        <taxon>Eukaryota</taxon>
        <taxon>Fungi</taxon>
        <taxon>Dikarya</taxon>
        <taxon>Ascomycota</taxon>
        <taxon>Pezizomycotina</taxon>
        <taxon>Dothideomycetes</taxon>
        <taxon>Pleosporomycetidae</taxon>
        <taxon>Pleosporales</taxon>
        <taxon>Lophiotremataceae</taxon>
        <taxon>Lophiotrema</taxon>
    </lineage>
</organism>
<dbReference type="InterPro" id="IPR028389">
    <property type="entry name" value="POT1"/>
</dbReference>
<dbReference type="EMBL" id="ML977329">
    <property type="protein sequence ID" value="KAF2112902.1"/>
    <property type="molecule type" value="Genomic_DNA"/>
</dbReference>
<gene>
    <name evidence="11" type="ORF">BDV96DRAFT_579340</name>
</gene>
<evidence type="ECO:0000313" key="11">
    <source>
        <dbReference type="EMBL" id="KAF2112902.1"/>
    </source>
</evidence>
<dbReference type="GO" id="GO:0000783">
    <property type="term" value="C:nuclear telomere cap complex"/>
    <property type="evidence" value="ECO:0007669"/>
    <property type="project" value="TreeGrafter"/>
</dbReference>
<dbReference type="PANTHER" id="PTHR14513">
    <property type="entry name" value="PROTECTION OF TELOMERES 1"/>
    <property type="match status" value="1"/>
</dbReference>